<organism evidence="1 2">
    <name type="scientific">Pyxicephalus adspersus</name>
    <name type="common">African bullfrog</name>
    <dbReference type="NCBI Taxonomy" id="30357"/>
    <lineage>
        <taxon>Eukaryota</taxon>
        <taxon>Metazoa</taxon>
        <taxon>Chordata</taxon>
        <taxon>Craniata</taxon>
        <taxon>Vertebrata</taxon>
        <taxon>Euteleostomi</taxon>
        <taxon>Amphibia</taxon>
        <taxon>Batrachia</taxon>
        <taxon>Anura</taxon>
        <taxon>Neobatrachia</taxon>
        <taxon>Ranoidea</taxon>
        <taxon>Pyxicephalidae</taxon>
        <taxon>Pyxicephalinae</taxon>
        <taxon>Pyxicephalus</taxon>
    </lineage>
</organism>
<protein>
    <submittedName>
        <fullName evidence="1">Uncharacterized protein</fullName>
    </submittedName>
</protein>
<evidence type="ECO:0000313" key="1">
    <source>
        <dbReference type="EMBL" id="DBA23549.1"/>
    </source>
</evidence>
<keyword evidence="2" id="KW-1185">Reference proteome</keyword>
<evidence type="ECO:0000313" key="2">
    <source>
        <dbReference type="Proteomes" id="UP001181693"/>
    </source>
</evidence>
<dbReference type="EMBL" id="DYDO01000006">
    <property type="protein sequence ID" value="DBA23549.1"/>
    <property type="molecule type" value="Genomic_DNA"/>
</dbReference>
<dbReference type="AlphaFoldDB" id="A0AAV2ZY64"/>
<reference evidence="1" key="1">
    <citation type="thesis" date="2020" institute="ProQuest LLC" country="789 East Eisenhower Parkway, Ann Arbor, MI, USA">
        <title>Comparative Genomics and Chromosome Evolution.</title>
        <authorList>
            <person name="Mudd A.B."/>
        </authorList>
    </citation>
    <scope>NUCLEOTIDE SEQUENCE</scope>
    <source>
        <strain evidence="1">1538</strain>
        <tissue evidence="1">Blood</tissue>
    </source>
</reference>
<gene>
    <name evidence="1" type="ORF">GDO54_014456</name>
</gene>
<name>A0AAV2ZY64_PYXAD</name>
<dbReference type="Proteomes" id="UP001181693">
    <property type="component" value="Unassembled WGS sequence"/>
</dbReference>
<accession>A0AAV2ZY64</accession>
<sequence length="84" mass="9938">MPDKLTINITHFYLLVKQNKENTLYTRGSILDNLTRQVVPEGNTVPTKMWFGYREERGRTLMIHSILHIMICINEDVKLEWAFT</sequence>
<proteinExistence type="predicted"/>
<comment type="caution">
    <text evidence="1">The sequence shown here is derived from an EMBL/GenBank/DDBJ whole genome shotgun (WGS) entry which is preliminary data.</text>
</comment>